<dbReference type="EMBL" id="AP024702">
    <property type="protein sequence ID" value="BCX46142.1"/>
    <property type="molecule type" value="Genomic_DNA"/>
</dbReference>
<proteinExistence type="predicted"/>
<evidence type="ECO:0008006" key="4">
    <source>
        <dbReference type="Google" id="ProtNLM"/>
    </source>
</evidence>
<evidence type="ECO:0000313" key="3">
    <source>
        <dbReference type="Proteomes" id="UP001374893"/>
    </source>
</evidence>
<keyword evidence="3" id="KW-1185">Reference proteome</keyword>
<accession>A0ABM7R9U7</accession>
<dbReference type="PROSITE" id="PS51257">
    <property type="entry name" value="PROKAR_LIPOPROTEIN"/>
    <property type="match status" value="1"/>
</dbReference>
<name>A0ABM7R9U7_9BACT</name>
<gene>
    <name evidence="2" type="ORF">HAHE_00500</name>
</gene>
<evidence type="ECO:0000313" key="2">
    <source>
        <dbReference type="EMBL" id="BCX46142.1"/>
    </source>
</evidence>
<reference evidence="2 3" key="1">
    <citation type="submission" date="2021-06" db="EMBL/GenBank/DDBJ databases">
        <title>Complete genome of Haloferula helveola possessing various polysaccharide degrading enzymes.</title>
        <authorList>
            <person name="Takami H."/>
            <person name="Huang C."/>
            <person name="Hamasaki K."/>
        </authorList>
    </citation>
    <scope>NUCLEOTIDE SEQUENCE [LARGE SCALE GENOMIC DNA]</scope>
    <source>
        <strain evidence="2 3">CN-1</strain>
    </source>
</reference>
<feature type="compositionally biased region" description="Basic and acidic residues" evidence="1">
    <location>
        <begin position="328"/>
        <end position="337"/>
    </location>
</feature>
<evidence type="ECO:0000256" key="1">
    <source>
        <dbReference type="SAM" id="MobiDB-lite"/>
    </source>
</evidence>
<dbReference type="Proteomes" id="UP001374893">
    <property type="component" value="Chromosome"/>
</dbReference>
<organism evidence="2 3">
    <name type="scientific">Haloferula helveola</name>
    <dbReference type="NCBI Taxonomy" id="490095"/>
    <lineage>
        <taxon>Bacteria</taxon>
        <taxon>Pseudomonadati</taxon>
        <taxon>Verrucomicrobiota</taxon>
        <taxon>Verrucomicrobiia</taxon>
        <taxon>Verrucomicrobiales</taxon>
        <taxon>Verrucomicrobiaceae</taxon>
        <taxon>Haloferula</taxon>
    </lineage>
</organism>
<feature type="region of interest" description="Disordered" evidence="1">
    <location>
        <begin position="308"/>
        <end position="337"/>
    </location>
</feature>
<sequence>MSVFRGLPLLAALLLLGGCDEAGKLFGGGGGKIASSTPAPGGDVDPALASQVQRSADGVTFRRDLDYPSQIDGRLNITRKFDNFRKVETSALGKEISVLNHKIETEVTFVKEPGSYRMTLVKSSRRIIEEKDKEHLQQAPDATPNSAADVQGGRELEGESLEFLLTTDGWKPSSMGQEANFKKVVWADALKDQVAMMMVESGAHPRVQWFSSSRKWKPGDRIVLTGSSVKVLDPYNVVGRVELVFEGEEAVGGHPCGVFSVVGELSLDDQAGLDGRKVDSEITITQGRIWASLLYPLLMREEYESVQTVDSDGGSGPRARMQGSVSEIRSRVWAPRE</sequence>
<protein>
    <recommendedName>
        <fullName evidence="4">Lipoprotein</fullName>
    </recommendedName>
</protein>
<dbReference type="RefSeq" id="WP_338687518.1">
    <property type="nucleotide sequence ID" value="NZ_AP024702.1"/>
</dbReference>
<feature type="region of interest" description="Disordered" evidence="1">
    <location>
        <begin position="133"/>
        <end position="152"/>
    </location>
</feature>